<dbReference type="SUPFAM" id="SSF56672">
    <property type="entry name" value="DNA/RNA polymerases"/>
    <property type="match status" value="1"/>
</dbReference>
<proteinExistence type="predicted"/>
<name>A0A7J0DIA6_9ERIC</name>
<dbReference type="PANTHER" id="PTHR35046">
    <property type="entry name" value="ZINC KNUCKLE (CCHC-TYPE) FAMILY PROTEIN"/>
    <property type="match status" value="1"/>
</dbReference>
<organism evidence="2 3">
    <name type="scientific">Actinidia rufa</name>
    <dbReference type="NCBI Taxonomy" id="165716"/>
    <lineage>
        <taxon>Eukaryota</taxon>
        <taxon>Viridiplantae</taxon>
        <taxon>Streptophyta</taxon>
        <taxon>Embryophyta</taxon>
        <taxon>Tracheophyta</taxon>
        <taxon>Spermatophyta</taxon>
        <taxon>Magnoliopsida</taxon>
        <taxon>eudicotyledons</taxon>
        <taxon>Gunneridae</taxon>
        <taxon>Pentapetalae</taxon>
        <taxon>asterids</taxon>
        <taxon>Ericales</taxon>
        <taxon>Actinidiaceae</taxon>
        <taxon>Actinidia</taxon>
    </lineage>
</organism>
<accession>A0A7J0DIA6</accession>
<dbReference type="InterPro" id="IPR043502">
    <property type="entry name" value="DNA/RNA_pol_sf"/>
</dbReference>
<protein>
    <recommendedName>
        <fullName evidence="1">Reverse transcriptase domain-containing protein</fullName>
    </recommendedName>
</protein>
<comment type="caution">
    <text evidence="2">The sequence shown here is derived from an EMBL/GenBank/DDBJ whole genome shotgun (WGS) entry which is preliminary data.</text>
</comment>
<dbReference type="AlphaFoldDB" id="A0A7J0DIA6"/>
<dbReference type="OrthoDB" id="1432907at2759"/>
<dbReference type="Gene3D" id="3.10.10.10">
    <property type="entry name" value="HIV Type 1 Reverse Transcriptase, subunit A, domain 1"/>
    <property type="match status" value="1"/>
</dbReference>
<feature type="domain" description="Reverse transcriptase" evidence="1">
    <location>
        <begin position="144"/>
        <end position="201"/>
    </location>
</feature>
<dbReference type="Proteomes" id="UP000585474">
    <property type="component" value="Unassembled WGS sequence"/>
</dbReference>
<gene>
    <name evidence="2" type="ORF">Acr_00g0038120</name>
</gene>
<reference evidence="3" key="1">
    <citation type="submission" date="2019-07" db="EMBL/GenBank/DDBJ databases">
        <title>De Novo Assembly of kiwifruit Actinidia rufa.</title>
        <authorList>
            <person name="Sugita-Konishi S."/>
            <person name="Sato K."/>
            <person name="Mori E."/>
            <person name="Abe Y."/>
            <person name="Kisaki G."/>
            <person name="Hamano K."/>
            <person name="Suezawa K."/>
            <person name="Otani M."/>
            <person name="Fukuda T."/>
            <person name="Manabe T."/>
            <person name="Gomi K."/>
            <person name="Tabuchi M."/>
            <person name="Akimitsu K."/>
            <person name="Kataoka I."/>
        </authorList>
    </citation>
    <scope>NUCLEOTIDE SEQUENCE [LARGE SCALE GENOMIC DNA]</scope>
    <source>
        <strain evidence="3">cv. Fuchu</strain>
    </source>
</reference>
<evidence type="ECO:0000313" key="2">
    <source>
        <dbReference type="EMBL" id="GFS35150.1"/>
    </source>
</evidence>
<dbReference type="EMBL" id="BJWL01000222">
    <property type="protein sequence ID" value="GFS35150.1"/>
    <property type="molecule type" value="Genomic_DNA"/>
</dbReference>
<sequence length="204" mass="24064">MVLTSMKPQVMRETLETLRWLILGDKWNYYKQRLQRFESLEYDESLHDSEQGSVNNEEEVNPFYRARLFLKIFMMLLEILLGLPPMRDIQHCIDFIPGAVLPNKAAYRMNPKENEELQRQVEKLMANGLLKESMSPCVVPALLVPKKDDFWRMCIDSRAMNKITIKYRFPIPHLDDRLDQLHGASIFSKIDLRSGYNQILMRLS</sequence>
<keyword evidence="3" id="KW-1185">Reference proteome</keyword>
<dbReference type="PANTHER" id="PTHR35046:SF26">
    <property type="entry name" value="RNA-DIRECTED DNA POLYMERASE"/>
    <property type="match status" value="1"/>
</dbReference>
<evidence type="ECO:0000259" key="1">
    <source>
        <dbReference type="Pfam" id="PF00078"/>
    </source>
</evidence>
<dbReference type="Pfam" id="PF00078">
    <property type="entry name" value="RVT_1"/>
    <property type="match status" value="1"/>
</dbReference>
<dbReference type="CDD" id="cd01647">
    <property type="entry name" value="RT_LTR"/>
    <property type="match status" value="1"/>
</dbReference>
<dbReference type="InterPro" id="IPR000477">
    <property type="entry name" value="RT_dom"/>
</dbReference>
<evidence type="ECO:0000313" key="3">
    <source>
        <dbReference type="Proteomes" id="UP000585474"/>
    </source>
</evidence>